<gene>
    <name evidence="8" type="ORF">GSOID_T00005769001</name>
</gene>
<keyword evidence="9" id="KW-1185">Reference proteome</keyword>
<organism evidence="8">
    <name type="scientific">Oikopleura dioica</name>
    <name type="common">Tunicate</name>
    <dbReference type="NCBI Taxonomy" id="34765"/>
    <lineage>
        <taxon>Eukaryota</taxon>
        <taxon>Metazoa</taxon>
        <taxon>Chordata</taxon>
        <taxon>Tunicata</taxon>
        <taxon>Appendicularia</taxon>
        <taxon>Copelata</taxon>
        <taxon>Oikopleuridae</taxon>
        <taxon>Oikopleura</taxon>
    </lineage>
</organism>
<proteinExistence type="inferred from homology"/>
<dbReference type="InterPro" id="IPR010635">
    <property type="entry name" value="Heparan_SO4-6-sulfoTrfase"/>
</dbReference>
<keyword evidence="3 7" id="KW-0812">Transmembrane</keyword>
<dbReference type="InterPro" id="IPR027417">
    <property type="entry name" value="P-loop_NTPase"/>
</dbReference>
<keyword evidence="5 7" id="KW-0472">Membrane</keyword>
<evidence type="ECO:0000313" key="9">
    <source>
        <dbReference type="Proteomes" id="UP000001307"/>
    </source>
</evidence>
<dbReference type="PANTHER" id="PTHR12812">
    <property type="entry name" value="HEPARAN SULFATE 6-O-SULFOTRANSFERASE 3"/>
    <property type="match status" value="1"/>
</dbReference>
<dbReference type="InParanoid" id="E4WSW7"/>
<evidence type="ECO:0000256" key="2">
    <source>
        <dbReference type="ARBA" id="ARBA00022679"/>
    </source>
</evidence>
<dbReference type="Gene3D" id="3.40.50.300">
    <property type="entry name" value="P-loop containing nucleotide triphosphate hydrolases"/>
    <property type="match status" value="1"/>
</dbReference>
<keyword evidence="2 7" id="KW-0808">Transferase</keyword>
<dbReference type="AlphaFoldDB" id="E4WSW7"/>
<evidence type="ECO:0000256" key="4">
    <source>
        <dbReference type="ARBA" id="ARBA00022989"/>
    </source>
</evidence>
<keyword evidence="6" id="KW-0325">Glycoprotein</keyword>
<evidence type="ECO:0000256" key="5">
    <source>
        <dbReference type="ARBA" id="ARBA00023136"/>
    </source>
</evidence>
<sequence>MLRAAQRKFVNILLFFSVLLLIYLQIQNQKIIREGEKFRRNAEANDSPDFEYQLKNVRITGEADDLKADKLQVIENIEIKDEVLEEKKYRKNDVQIVKTRVIDSGTICFLHVAKSAGTAFTEYLTSNIVSTSRNPSEPSGYYFGNHRIPSKHFDWSSIESLRKTIKYQTKNFEVITLLREPVSRGISHFNFIKRDRGWASKLLVGVTLEKLFGDLDLMMQVRGLWQDGQASVSWLSGTHIGQSWVKHEWSKTSGLSKAAQIRDLEEESLDFEKVLSDAADRLESCTWIGLKERLSDSIELLNYQFPNGIKKNTQMKSTANKLNYEKPSENILNKLKKMVKKMKITKLLE</sequence>
<comment type="similarity">
    <text evidence="7">Belongs to the sulfotransferase 6 family.</text>
</comment>
<evidence type="ECO:0000256" key="1">
    <source>
        <dbReference type="ARBA" id="ARBA00004167"/>
    </source>
</evidence>
<dbReference type="Proteomes" id="UP000001307">
    <property type="component" value="Unassembled WGS sequence"/>
</dbReference>
<comment type="catalytic activity">
    <reaction evidence="7">
        <text>alpha-D-glucosaminyl-[heparan sulfate](n) + 3'-phosphoadenylyl sulfate = 6-sulfo-alpha-D-glucosaminyl-[heparan sulfate](n) + adenosine 3',5'-bisphosphate + H(+)</text>
        <dbReference type="Rhea" id="RHEA:56604"/>
        <dbReference type="Rhea" id="RHEA-COMP:9830"/>
        <dbReference type="Rhea" id="RHEA-COMP:14621"/>
        <dbReference type="ChEBI" id="CHEBI:15378"/>
        <dbReference type="ChEBI" id="CHEBI:58339"/>
        <dbReference type="ChEBI" id="CHEBI:58343"/>
        <dbReference type="ChEBI" id="CHEBI:58388"/>
        <dbReference type="ChEBI" id="CHEBI:140604"/>
    </reaction>
</comment>
<reference evidence="8" key="1">
    <citation type="journal article" date="2010" name="Science">
        <title>Plasticity of animal genome architecture unmasked by rapid evolution of a pelagic tunicate.</title>
        <authorList>
            <person name="Denoeud F."/>
            <person name="Henriet S."/>
            <person name="Mungpakdee S."/>
            <person name="Aury J.M."/>
            <person name="Da Silva C."/>
            <person name="Brinkmann H."/>
            <person name="Mikhaleva J."/>
            <person name="Olsen L.C."/>
            <person name="Jubin C."/>
            <person name="Canestro C."/>
            <person name="Bouquet J.M."/>
            <person name="Danks G."/>
            <person name="Poulain J."/>
            <person name="Campsteijn C."/>
            <person name="Adamski M."/>
            <person name="Cross I."/>
            <person name="Yadetie F."/>
            <person name="Muffato M."/>
            <person name="Louis A."/>
            <person name="Butcher S."/>
            <person name="Tsagkogeorga G."/>
            <person name="Konrad A."/>
            <person name="Singh S."/>
            <person name="Jensen M.F."/>
            <person name="Cong E.H."/>
            <person name="Eikeseth-Otteraa H."/>
            <person name="Noel B."/>
            <person name="Anthouard V."/>
            <person name="Porcel B.M."/>
            <person name="Kachouri-Lafond R."/>
            <person name="Nishino A."/>
            <person name="Ugolini M."/>
            <person name="Chourrout P."/>
            <person name="Nishida H."/>
            <person name="Aasland R."/>
            <person name="Huzurbazar S."/>
            <person name="Westhof E."/>
            <person name="Delsuc F."/>
            <person name="Lehrach H."/>
            <person name="Reinhardt R."/>
            <person name="Weissenbach J."/>
            <person name="Roy S.W."/>
            <person name="Artiguenave F."/>
            <person name="Postlethwait J.H."/>
            <person name="Manak J.R."/>
            <person name="Thompson E.M."/>
            <person name="Jaillon O."/>
            <person name="Du Pasquier L."/>
            <person name="Boudinot P."/>
            <person name="Liberles D.A."/>
            <person name="Volff J.N."/>
            <person name="Philippe H."/>
            <person name="Lenhard B."/>
            <person name="Roest Crollius H."/>
            <person name="Wincker P."/>
            <person name="Chourrout D."/>
        </authorList>
    </citation>
    <scope>NUCLEOTIDE SEQUENCE [LARGE SCALE GENOMIC DNA]</scope>
</reference>
<evidence type="ECO:0000256" key="7">
    <source>
        <dbReference type="RuleBase" id="RU364122"/>
    </source>
</evidence>
<evidence type="ECO:0000313" key="8">
    <source>
        <dbReference type="EMBL" id="CBY06708.1"/>
    </source>
</evidence>
<evidence type="ECO:0000256" key="3">
    <source>
        <dbReference type="ARBA" id="ARBA00022692"/>
    </source>
</evidence>
<dbReference type="EC" id="2.8.2.-" evidence="7"/>
<dbReference type="PANTHER" id="PTHR12812:SF0">
    <property type="entry name" value="HEPARAN-SULFATE 6-O-SULFOTRANSFERASE"/>
    <property type="match status" value="1"/>
</dbReference>
<comment type="function">
    <text evidence="7">6-O-sulfation enzyme which catalyzes the transfer of sulfate from 3'-phosphoadenosine 5'-phosphosulfate (PAPS) to position 6 of the N-sulfoglucosamine residue (GlcNS) of heparan sulfate.</text>
</comment>
<dbReference type="EMBL" id="FN653016">
    <property type="protein sequence ID" value="CBY06708.1"/>
    <property type="molecule type" value="Genomic_DNA"/>
</dbReference>
<keyword evidence="7" id="KW-0735">Signal-anchor</keyword>
<evidence type="ECO:0000256" key="6">
    <source>
        <dbReference type="ARBA" id="ARBA00023180"/>
    </source>
</evidence>
<dbReference type="GO" id="GO:0016020">
    <property type="term" value="C:membrane"/>
    <property type="evidence" value="ECO:0007669"/>
    <property type="project" value="UniProtKB-SubCell"/>
</dbReference>
<comment type="subcellular location">
    <subcellularLocation>
        <location evidence="1">Membrane</location>
        <topology evidence="1">Single-pass membrane protein</topology>
    </subcellularLocation>
    <subcellularLocation>
        <location evidence="7">Membrane</location>
        <topology evidence="7">Single-pass type II membrane protein</topology>
    </subcellularLocation>
</comment>
<name>E4WSW7_OIKDI</name>
<dbReference type="OrthoDB" id="440572at2759"/>
<protein>
    <recommendedName>
        <fullName evidence="7">Heparan-sulfate 6-O-sulfotransferase</fullName>
        <ecNumber evidence="7">2.8.2.-</ecNumber>
    </recommendedName>
</protein>
<keyword evidence="4 7" id="KW-1133">Transmembrane helix</keyword>
<accession>E4WSW7</accession>
<feature type="transmembrane region" description="Helical" evidence="7">
    <location>
        <begin position="9"/>
        <end position="26"/>
    </location>
</feature>
<dbReference type="GO" id="GO:0017095">
    <property type="term" value="F:heparan sulfate 6-sulfotransferase activity"/>
    <property type="evidence" value="ECO:0007669"/>
    <property type="project" value="TreeGrafter"/>
</dbReference>